<dbReference type="AlphaFoldDB" id="A0A7R7IYP4"/>
<protein>
    <submittedName>
        <fullName evidence="1">Uncharacterized protein</fullName>
    </submittedName>
</protein>
<evidence type="ECO:0000313" key="1">
    <source>
        <dbReference type="EMBL" id="BCO11399.1"/>
    </source>
</evidence>
<accession>A0A7R7IYP4</accession>
<reference evidence="1 2" key="1">
    <citation type="submission" date="2020-06" db="EMBL/GenBank/DDBJ databases">
        <title>Interaction of electrochemicaly active bacteria, Geobacter bremensis R4 on different carbon anode.</title>
        <authorList>
            <person name="Meng L."/>
            <person name="Yoshida N."/>
        </authorList>
    </citation>
    <scope>NUCLEOTIDE SEQUENCE [LARGE SCALE GENOMIC DNA]</scope>
    <source>
        <strain evidence="1 2">R4</strain>
    </source>
</reference>
<evidence type="ECO:0000313" key="2">
    <source>
        <dbReference type="Proteomes" id="UP000515472"/>
    </source>
</evidence>
<dbReference type="EMBL" id="AP023213">
    <property type="protein sequence ID" value="BCO11399.1"/>
    <property type="molecule type" value="Genomic_DNA"/>
</dbReference>
<name>A0A7R7IYP4_9BACT</name>
<gene>
    <name evidence="1" type="ORF">GEOBRER4_n2213</name>
</gene>
<keyword evidence="2" id="KW-1185">Reference proteome</keyword>
<proteinExistence type="predicted"/>
<dbReference type="Proteomes" id="UP000515472">
    <property type="component" value="Chromosome"/>
</dbReference>
<sequence length="49" mass="5456">MKCHGLQRLVRLQAYFFAPPPKSKSVTTGTTSLCTDEKRGSHVSFPSLF</sequence>
<organism evidence="1 2">
    <name type="scientific">Citrifermentans bremense</name>
    <dbReference type="NCBI Taxonomy" id="60035"/>
    <lineage>
        <taxon>Bacteria</taxon>
        <taxon>Pseudomonadati</taxon>
        <taxon>Thermodesulfobacteriota</taxon>
        <taxon>Desulfuromonadia</taxon>
        <taxon>Geobacterales</taxon>
        <taxon>Geobacteraceae</taxon>
        <taxon>Citrifermentans</taxon>
    </lineage>
</organism>